<proteinExistence type="predicted"/>
<comment type="caution">
    <text evidence="1">The sequence shown here is derived from an EMBL/GenBank/DDBJ whole genome shotgun (WGS) entry which is preliminary data.</text>
</comment>
<protein>
    <submittedName>
        <fullName evidence="1">Uncharacterized protein</fullName>
    </submittedName>
</protein>
<sequence>MKQTSRTTGDLGITSAPSSWRSHYDQLHATAVEALAAAVLATDDDGRELDFGDFLGSVLTTVAANVGSVGRLVAARPGSWEASRVRDLAGGDMADAEWLAPYRTAPVVVPLNIAAAIERMGRCESYRLTAEEAEDAVRERAIDAGVSVAEYRRRNGVPTVGSRWIPLIAKTYIDEIDEIDVRYGAAVESGTDPDRAQAEYDHEADALNRKWERRYRLYADSFGSFVRSKAAQIGLDMKLVQLKVVTNPAALSGVPQNPSLYGGDAIVATLWETAFEKTPTSFLTLELDQEL</sequence>
<name>A0A164JZQ3_9NOCA</name>
<reference evidence="1 2" key="1">
    <citation type="submission" date="2016-04" db="EMBL/GenBank/DDBJ databases">
        <authorList>
            <person name="Evans L.H."/>
            <person name="Alamgir A."/>
            <person name="Owens N."/>
            <person name="Weber N.D."/>
            <person name="Virtaneva K."/>
            <person name="Barbian K."/>
            <person name="Babar A."/>
            <person name="Rosenke K."/>
        </authorList>
    </citation>
    <scope>NUCLEOTIDE SEQUENCE [LARGE SCALE GENOMIC DNA]</scope>
    <source>
        <strain evidence="1 2">IFM 0406</strain>
    </source>
</reference>
<evidence type="ECO:0000313" key="1">
    <source>
        <dbReference type="EMBL" id="KZM70886.1"/>
    </source>
</evidence>
<keyword evidence="2" id="KW-1185">Reference proteome</keyword>
<accession>A0A164JZQ3</accession>
<gene>
    <name evidence="1" type="ORF">AWN90_40895</name>
</gene>
<dbReference type="Proteomes" id="UP000076512">
    <property type="component" value="Unassembled WGS sequence"/>
</dbReference>
<organism evidence="1 2">
    <name type="scientific">Nocardia terpenica</name>
    <dbReference type="NCBI Taxonomy" id="455432"/>
    <lineage>
        <taxon>Bacteria</taxon>
        <taxon>Bacillati</taxon>
        <taxon>Actinomycetota</taxon>
        <taxon>Actinomycetes</taxon>
        <taxon>Mycobacteriales</taxon>
        <taxon>Nocardiaceae</taxon>
        <taxon>Nocardia</taxon>
    </lineage>
</organism>
<dbReference type="AlphaFoldDB" id="A0A164JZQ3"/>
<evidence type="ECO:0000313" key="2">
    <source>
        <dbReference type="Proteomes" id="UP000076512"/>
    </source>
</evidence>
<dbReference type="EMBL" id="LWGR01000013">
    <property type="protein sequence ID" value="KZM70886.1"/>
    <property type="molecule type" value="Genomic_DNA"/>
</dbReference>